<proteinExistence type="inferred from homology"/>
<comment type="similarity">
    <text evidence="1">Belongs to the methylthioribose kinase family.</text>
</comment>
<keyword evidence="7" id="KW-0067">ATP-binding</keyword>
<organism evidence="9">
    <name type="scientific">Rheinheimera sp. BAL341</name>
    <dbReference type="NCBI Taxonomy" id="1708203"/>
    <lineage>
        <taxon>Bacteria</taxon>
        <taxon>Pseudomonadati</taxon>
        <taxon>Pseudomonadota</taxon>
        <taxon>Gammaproteobacteria</taxon>
        <taxon>Chromatiales</taxon>
        <taxon>Chromatiaceae</taxon>
        <taxon>Rheinheimera</taxon>
    </lineage>
</organism>
<dbReference type="GO" id="GO:0009086">
    <property type="term" value="P:methionine biosynthetic process"/>
    <property type="evidence" value="ECO:0007669"/>
    <property type="project" value="InterPro"/>
</dbReference>
<dbReference type="AlphaFoldDB" id="A0A486XVI5"/>
<evidence type="ECO:0000256" key="6">
    <source>
        <dbReference type="ARBA" id="ARBA00022777"/>
    </source>
</evidence>
<accession>A0A486XVI5</accession>
<keyword evidence="4 9" id="KW-0808">Transferase</keyword>
<dbReference type="GO" id="GO:0046522">
    <property type="term" value="F:S-methyl-5-thioribose kinase activity"/>
    <property type="evidence" value="ECO:0007669"/>
    <property type="project" value="UniProtKB-EC"/>
</dbReference>
<dbReference type="PANTHER" id="PTHR34273:SF2">
    <property type="entry name" value="METHYLTHIORIBOSE KINASE"/>
    <property type="match status" value="1"/>
</dbReference>
<dbReference type="GO" id="GO:0005524">
    <property type="term" value="F:ATP binding"/>
    <property type="evidence" value="ECO:0007669"/>
    <property type="project" value="UniProtKB-KW"/>
</dbReference>
<name>A0A486XVI5_9GAMM</name>
<protein>
    <recommendedName>
        <fullName evidence="3">S-methyl-5-thioribose kinase</fullName>
        <ecNumber evidence="3">2.7.1.100</ecNumber>
    </recommendedName>
</protein>
<keyword evidence="6 9" id="KW-0418">Kinase</keyword>
<dbReference type="NCBIfam" id="TIGR01767">
    <property type="entry name" value="MTRK"/>
    <property type="match status" value="1"/>
</dbReference>
<dbReference type="InterPro" id="IPR009212">
    <property type="entry name" value="Methylthioribose_kinase"/>
</dbReference>
<dbReference type="PIRSF" id="PIRSF031134">
    <property type="entry name" value="MTRK"/>
    <property type="match status" value="1"/>
</dbReference>
<keyword evidence="5" id="KW-0547">Nucleotide-binding</keyword>
<evidence type="ECO:0000256" key="5">
    <source>
        <dbReference type="ARBA" id="ARBA00022741"/>
    </source>
</evidence>
<dbReference type="EMBL" id="CAAJGR010000006">
    <property type="protein sequence ID" value="VHO05712.1"/>
    <property type="molecule type" value="Genomic_DNA"/>
</dbReference>
<dbReference type="Gene3D" id="3.90.1200.10">
    <property type="match status" value="1"/>
</dbReference>
<evidence type="ECO:0000256" key="2">
    <source>
        <dbReference type="ARBA" id="ARBA00011738"/>
    </source>
</evidence>
<sequence>MAEYHSFSTNDAKHFADEHSDLFGEHSKLSCEKLGEDSLNLVFRVSNDKGRSLIVKQALPYAYCVGESWPLTIDRARIEAEVLLKHSKYCPEHTVEVLHYDTEQAAILTEDLKEYRMLRTELVAAKPYPHLAEQVAAYLANTLYYTSDFVLTGPTKKQQVSRFMNADMCLITEDLYFTDPYCNHERNNIHPELRQAAQQLWQDEALQAEVAQLKADFLSKPQALLHGNLHSSSIFINDENCKMIAAGFGFYGPIGFDVGSMLANLLLNYIGHFGLTADAQQRQLHQDYLLQQVQTLWQSFASQFNQLMANECREPSLQNALYQQRFMQQVWADTLGYAGCELVRRVVGMARVADIESIGDATLRSQCEHKALKLGKQFICQRHELSNMDQVLTILRYLQ</sequence>
<dbReference type="Gene3D" id="3.30.200.20">
    <property type="entry name" value="Phosphorylase Kinase, domain 1"/>
    <property type="match status" value="1"/>
</dbReference>
<evidence type="ECO:0000256" key="4">
    <source>
        <dbReference type="ARBA" id="ARBA00022679"/>
    </source>
</evidence>
<evidence type="ECO:0000259" key="8">
    <source>
        <dbReference type="Pfam" id="PF01636"/>
    </source>
</evidence>
<dbReference type="EC" id="2.7.1.100" evidence="3"/>
<gene>
    <name evidence="9" type="ORF">BAL341_2798</name>
</gene>
<dbReference type="InterPro" id="IPR002575">
    <property type="entry name" value="Aminoglycoside_PTrfase"/>
</dbReference>
<comment type="subunit">
    <text evidence="2">Homodimer.</text>
</comment>
<evidence type="ECO:0000256" key="1">
    <source>
        <dbReference type="ARBA" id="ARBA00010165"/>
    </source>
</evidence>
<evidence type="ECO:0000256" key="7">
    <source>
        <dbReference type="ARBA" id="ARBA00022840"/>
    </source>
</evidence>
<evidence type="ECO:0000313" key="9">
    <source>
        <dbReference type="EMBL" id="VHO05712.1"/>
    </source>
</evidence>
<dbReference type="SUPFAM" id="SSF56112">
    <property type="entry name" value="Protein kinase-like (PK-like)"/>
    <property type="match status" value="1"/>
</dbReference>
<feature type="domain" description="Aminoglycoside phosphotransferase" evidence="8">
    <location>
        <begin position="31"/>
        <end position="264"/>
    </location>
</feature>
<reference evidence="9" key="1">
    <citation type="submission" date="2019-04" db="EMBL/GenBank/DDBJ databases">
        <authorList>
            <person name="Brambilla D."/>
        </authorList>
    </citation>
    <scope>NUCLEOTIDE SEQUENCE</scope>
    <source>
        <strain evidence="9">BAL1</strain>
    </source>
</reference>
<dbReference type="PANTHER" id="PTHR34273">
    <property type="entry name" value="METHYLTHIORIBOSE KINASE"/>
    <property type="match status" value="1"/>
</dbReference>
<dbReference type="InterPro" id="IPR011009">
    <property type="entry name" value="Kinase-like_dom_sf"/>
</dbReference>
<dbReference type="Pfam" id="PF01636">
    <property type="entry name" value="APH"/>
    <property type="match status" value="1"/>
</dbReference>
<evidence type="ECO:0000256" key="3">
    <source>
        <dbReference type="ARBA" id="ARBA00012128"/>
    </source>
</evidence>